<dbReference type="AlphaFoldDB" id="A0A0L0QLQ3"/>
<feature type="domain" description="Glycosyl hydrolase family 32 N-terminal" evidence="10">
    <location>
        <begin position="31"/>
        <end position="336"/>
    </location>
</feature>
<sequence length="485" mass="56641">MKNRITKDMVYKCVEKDQGLVASDPHRLHYHIMPPVGLLNDPNGFVFFKGVYHIFYQWNPFAVEHGMKCWGHYISEDLIHWREAPVALLPDKWYDKNGCYSGSAVVYQEQLYVFYTGNVKDDEDNRQSYQCLAISEDGIHFEKKGPIIYVPDGYTAHFRDPKVFYRGDSWWMVLGAQTEAKKGETVVYQSKDLTTWTFKGNLIGSGYKGLENFGYMWECPDMFRLRDKDILLVCPQGIPAQGISYQNIFQSGYFAGEFDNQSMSFHHEKFIELDRGFDFYAPQTMQDPKGRRLLFGWMGNAEEGPTKHPTAKYKWVHALTVPRQLEWKNGKLLQYPVEEFKQLLENEVDFGEIHLDDELPFPLPNINETAFAMYLSVESIGANYLEMQIGESHLIYNQAINLFTFKRRSFTKPHSVESRHCTVDFLHDILILKDTSSMEIFLNQGEEVFTSRIFEEQETNKIRLQANGKIKVNVKKWNVRRVTEY</sequence>
<dbReference type="OrthoDB" id="9759709at2"/>
<dbReference type="InterPro" id="IPR013320">
    <property type="entry name" value="ConA-like_dom_sf"/>
</dbReference>
<keyword evidence="9" id="KW-0119">Carbohydrate metabolism</keyword>
<comment type="pathway">
    <text evidence="1 9">Glycan biosynthesis; sucrose metabolism.</text>
</comment>
<evidence type="ECO:0000256" key="1">
    <source>
        <dbReference type="ARBA" id="ARBA00004914"/>
    </source>
</evidence>
<keyword evidence="9" id="KW-0963">Cytoplasm</keyword>
<evidence type="ECO:0000259" key="10">
    <source>
        <dbReference type="Pfam" id="PF00251"/>
    </source>
</evidence>
<dbReference type="InterPro" id="IPR018053">
    <property type="entry name" value="Glyco_hydro_32_AS"/>
</dbReference>
<comment type="catalytic activity">
    <reaction evidence="8">
        <text>Hydrolysis of terminal non-reducing beta-D-fructofuranoside residues in beta-D-fructofuranosides.</text>
        <dbReference type="EC" id="3.2.1.26"/>
    </reaction>
</comment>
<dbReference type="InterPro" id="IPR001362">
    <property type="entry name" value="Glyco_hydro_32"/>
</dbReference>
<keyword evidence="5 8" id="KW-0378">Hydrolase</keyword>
<comment type="function">
    <text evidence="9">Enables the bacterium to metabolize sucrose as a sole carbon source.</text>
</comment>
<evidence type="ECO:0000313" key="13">
    <source>
        <dbReference type="Proteomes" id="UP000036780"/>
    </source>
</evidence>
<dbReference type="GO" id="GO:0005985">
    <property type="term" value="P:sucrose metabolic process"/>
    <property type="evidence" value="ECO:0007669"/>
    <property type="project" value="UniProtKB-UniPathway"/>
</dbReference>
<dbReference type="InterPro" id="IPR023296">
    <property type="entry name" value="Glyco_hydro_beta-prop_sf"/>
</dbReference>
<dbReference type="Pfam" id="PF00251">
    <property type="entry name" value="Glyco_hydro_32N"/>
    <property type="match status" value="1"/>
</dbReference>
<name>A0A0L0QLQ3_VIRPA</name>
<dbReference type="RefSeq" id="WP_050352043.1">
    <property type="nucleotide sequence ID" value="NZ_BOSN01000002.1"/>
</dbReference>
<dbReference type="NCBIfam" id="TIGR01322">
    <property type="entry name" value="scrB_fam"/>
    <property type="match status" value="1"/>
</dbReference>
<accession>A0A0L0QLQ3</accession>
<evidence type="ECO:0000256" key="9">
    <source>
        <dbReference type="RuleBase" id="RU365015"/>
    </source>
</evidence>
<dbReference type="SUPFAM" id="SSF75005">
    <property type="entry name" value="Arabinanase/levansucrase/invertase"/>
    <property type="match status" value="1"/>
</dbReference>
<dbReference type="PANTHER" id="PTHR43101:SF1">
    <property type="entry name" value="BETA-FRUCTOSIDASE"/>
    <property type="match status" value="1"/>
</dbReference>
<evidence type="ECO:0000256" key="5">
    <source>
        <dbReference type="ARBA" id="ARBA00022801"/>
    </source>
</evidence>
<dbReference type="Pfam" id="PF08244">
    <property type="entry name" value="Glyco_hydro_32C"/>
    <property type="match status" value="1"/>
</dbReference>
<organism evidence="12 13">
    <name type="scientific">Virgibacillus pantothenticus</name>
    <dbReference type="NCBI Taxonomy" id="1473"/>
    <lineage>
        <taxon>Bacteria</taxon>
        <taxon>Bacillati</taxon>
        <taxon>Bacillota</taxon>
        <taxon>Bacilli</taxon>
        <taxon>Bacillales</taxon>
        <taxon>Bacillaceae</taxon>
        <taxon>Virgibacillus</taxon>
    </lineage>
</organism>
<dbReference type="Proteomes" id="UP000036780">
    <property type="component" value="Unassembled WGS sequence"/>
</dbReference>
<dbReference type="InterPro" id="IPR006232">
    <property type="entry name" value="Suc6P_hydrolase"/>
</dbReference>
<evidence type="ECO:0000256" key="8">
    <source>
        <dbReference type="RuleBase" id="RU362110"/>
    </source>
</evidence>
<comment type="similarity">
    <text evidence="2 8">Belongs to the glycosyl hydrolase 32 family.</text>
</comment>
<evidence type="ECO:0000313" key="12">
    <source>
        <dbReference type="EMBL" id="KNE19507.1"/>
    </source>
</evidence>
<dbReference type="EC" id="3.2.1.26" evidence="3 8"/>
<evidence type="ECO:0000256" key="3">
    <source>
        <dbReference type="ARBA" id="ARBA00012758"/>
    </source>
</evidence>
<gene>
    <name evidence="12" type="ORF">AFK71_13560</name>
</gene>
<dbReference type="PANTHER" id="PTHR43101">
    <property type="entry name" value="BETA-FRUCTOSIDASE"/>
    <property type="match status" value="1"/>
</dbReference>
<dbReference type="GO" id="GO:0004564">
    <property type="term" value="F:beta-fructofuranosidase activity"/>
    <property type="evidence" value="ECO:0007669"/>
    <property type="project" value="UniProtKB-EC"/>
</dbReference>
<dbReference type="PROSITE" id="PS00609">
    <property type="entry name" value="GLYCOSYL_HYDROL_F32"/>
    <property type="match status" value="1"/>
</dbReference>
<dbReference type="EMBL" id="LGTO01000007">
    <property type="protein sequence ID" value="KNE19507.1"/>
    <property type="molecule type" value="Genomic_DNA"/>
</dbReference>
<dbReference type="Gene3D" id="2.115.10.20">
    <property type="entry name" value="Glycosyl hydrolase domain, family 43"/>
    <property type="match status" value="1"/>
</dbReference>
<keyword evidence="6 8" id="KW-0326">Glycosidase</keyword>
<dbReference type="GeneID" id="66871483"/>
<dbReference type="SUPFAM" id="SSF49899">
    <property type="entry name" value="Concanavalin A-like lectins/glucanases"/>
    <property type="match status" value="1"/>
</dbReference>
<dbReference type="CDD" id="cd18623">
    <property type="entry name" value="GH32_ScrB-like"/>
    <property type="match status" value="1"/>
</dbReference>
<keyword evidence="13" id="KW-1185">Reference proteome</keyword>
<evidence type="ECO:0000256" key="2">
    <source>
        <dbReference type="ARBA" id="ARBA00009902"/>
    </source>
</evidence>
<dbReference type="InterPro" id="IPR013148">
    <property type="entry name" value="Glyco_hydro_32_N"/>
</dbReference>
<feature type="domain" description="Glycosyl hydrolase family 32 C-terminal" evidence="11">
    <location>
        <begin position="391"/>
        <end position="476"/>
    </location>
</feature>
<dbReference type="UniPathway" id="UPA00238"/>
<comment type="caution">
    <text evidence="12">The sequence shown here is derived from an EMBL/GenBank/DDBJ whole genome shotgun (WGS) entry which is preliminary data.</text>
</comment>
<evidence type="ECO:0000256" key="4">
    <source>
        <dbReference type="ARBA" id="ARBA00019623"/>
    </source>
</evidence>
<dbReference type="PATRIC" id="fig|1473.5.peg.1321"/>
<protein>
    <recommendedName>
        <fullName evidence="4 8">Sucrose-6-phosphate hydrolase</fullName>
        <ecNumber evidence="3 8">3.2.1.26</ecNumber>
    </recommendedName>
    <alternativeName>
        <fullName evidence="7 9">Invertase</fullName>
    </alternativeName>
</protein>
<reference evidence="13" key="1">
    <citation type="submission" date="2015-07" db="EMBL/GenBank/DDBJ databases">
        <title>Fjat-10053 dsm26.</title>
        <authorList>
            <person name="Liu B."/>
            <person name="Wang J."/>
            <person name="Zhu Y."/>
            <person name="Liu G."/>
            <person name="Chen Q."/>
            <person name="Chen Z."/>
            <person name="Lan J."/>
            <person name="Che J."/>
            <person name="Ge C."/>
            <person name="Shi H."/>
            <person name="Pan Z."/>
            <person name="Liu X."/>
        </authorList>
    </citation>
    <scope>NUCLEOTIDE SEQUENCE [LARGE SCALE GENOMIC DNA]</scope>
    <source>
        <strain evidence="13">DSM 26</strain>
    </source>
</reference>
<evidence type="ECO:0000256" key="6">
    <source>
        <dbReference type="ARBA" id="ARBA00023295"/>
    </source>
</evidence>
<proteinExistence type="inferred from homology"/>
<dbReference type="InterPro" id="IPR013189">
    <property type="entry name" value="Glyco_hydro_32_C"/>
</dbReference>
<dbReference type="InterPro" id="IPR051214">
    <property type="entry name" value="GH32_Enzymes"/>
</dbReference>
<evidence type="ECO:0000259" key="11">
    <source>
        <dbReference type="Pfam" id="PF08244"/>
    </source>
</evidence>
<dbReference type="Gene3D" id="2.60.120.560">
    <property type="entry name" value="Exo-inulinase, domain 1"/>
    <property type="match status" value="1"/>
</dbReference>
<evidence type="ECO:0000256" key="7">
    <source>
        <dbReference type="ARBA" id="ARBA00033367"/>
    </source>
</evidence>
<dbReference type="SMART" id="SM00640">
    <property type="entry name" value="Glyco_32"/>
    <property type="match status" value="1"/>
</dbReference>
<comment type="subcellular location">
    <subcellularLocation>
        <location evidence="9">Cytoplasm</location>
    </subcellularLocation>
</comment>
<dbReference type="GO" id="GO:0005737">
    <property type="term" value="C:cytoplasm"/>
    <property type="evidence" value="ECO:0007669"/>
    <property type="project" value="UniProtKB-SubCell"/>
</dbReference>